<evidence type="ECO:0000313" key="2">
    <source>
        <dbReference type="Proteomes" id="UP001187192"/>
    </source>
</evidence>
<name>A0AA88CNF4_FICCA</name>
<reference evidence="1" key="1">
    <citation type="submission" date="2023-07" db="EMBL/GenBank/DDBJ databases">
        <title>draft genome sequence of fig (Ficus carica).</title>
        <authorList>
            <person name="Takahashi T."/>
            <person name="Nishimura K."/>
        </authorList>
    </citation>
    <scope>NUCLEOTIDE SEQUENCE</scope>
</reference>
<organism evidence="1 2">
    <name type="scientific">Ficus carica</name>
    <name type="common">Common fig</name>
    <dbReference type="NCBI Taxonomy" id="3494"/>
    <lineage>
        <taxon>Eukaryota</taxon>
        <taxon>Viridiplantae</taxon>
        <taxon>Streptophyta</taxon>
        <taxon>Embryophyta</taxon>
        <taxon>Tracheophyta</taxon>
        <taxon>Spermatophyta</taxon>
        <taxon>Magnoliopsida</taxon>
        <taxon>eudicotyledons</taxon>
        <taxon>Gunneridae</taxon>
        <taxon>Pentapetalae</taxon>
        <taxon>rosids</taxon>
        <taxon>fabids</taxon>
        <taxon>Rosales</taxon>
        <taxon>Moraceae</taxon>
        <taxon>Ficeae</taxon>
        <taxon>Ficus</taxon>
    </lineage>
</organism>
<protein>
    <submittedName>
        <fullName evidence="1">Uncharacterized protein</fullName>
    </submittedName>
</protein>
<comment type="caution">
    <text evidence="1">The sequence shown here is derived from an EMBL/GenBank/DDBJ whole genome shotgun (WGS) entry which is preliminary data.</text>
</comment>
<gene>
    <name evidence="1" type="ORF">TIFTF001_002030</name>
</gene>
<evidence type="ECO:0000313" key="1">
    <source>
        <dbReference type="EMBL" id="GMN28388.1"/>
    </source>
</evidence>
<accession>A0AA88CNF4</accession>
<sequence>MSPLEKDRRCGKEQNREVLQQISFGNPVSLDEVDLAFGKDYVIGFLVCSFVHNYDDVFAVFYLDMSLGIVLVPLELHLCVVSDDPCATAS</sequence>
<dbReference type="AlphaFoldDB" id="A0AA88CNF4"/>
<proteinExistence type="predicted"/>
<dbReference type="EMBL" id="BTGU01000002">
    <property type="protein sequence ID" value="GMN28388.1"/>
    <property type="molecule type" value="Genomic_DNA"/>
</dbReference>
<keyword evidence="2" id="KW-1185">Reference proteome</keyword>
<dbReference type="Proteomes" id="UP001187192">
    <property type="component" value="Unassembled WGS sequence"/>
</dbReference>